<dbReference type="GeneID" id="28999406"/>
<feature type="domain" description="Stress-response A/B barrel" evidence="2">
    <location>
        <begin position="4"/>
        <end position="96"/>
    </location>
</feature>
<dbReference type="Gene3D" id="3.30.70.100">
    <property type="match status" value="1"/>
</dbReference>
<gene>
    <name evidence="3" type="ORF">PHYBLDRAFT_181615</name>
</gene>
<dbReference type="OrthoDB" id="42919at2759"/>
<comment type="subunit">
    <text evidence="1">Homodimer.</text>
</comment>
<evidence type="ECO:0000313" key="3">
    <source>
        <dbReference type="EMBL" id="OAD72782.1"/>
    </source>
</evidence>
<dbReference type="STRING" id="763407.A0A162U1R8"/>
<dbReference type="EMBL" id="KV440982">
    <property type="protein sequence ID" value="OAD72782.1"/>
    <property type="molecule type" value="Genomic_DNA"/>
</dbReference>
<organism evidence="3 4">
    <name type="scientific">Phycomyces blakesleeanus (strain ATCC 8743b / DSM 1359 / FGSC 10004 / NBRC 33097 / NRRL 1555)</name>
    <dbReference type="NCBI Taxonomy" id="763407"/>
    <lineage>
        <taxon>Eukaryota</taxon>
        <taxon>Fungi</taxon>
        <taxon>Fungi incertae sedis</taxon>
        <taxon>Mucoromycota</taxon>
        <taxon>Mucoromycotina</taxon>
        <taxon>Mucoromycetes</taxon>
        <taxon>Mucorales</taxon>
        <taxon>Phycomycetaceae</taxon>
        <taxon>Phycomyces</taxon>
    </lineage>
</organism>
<dbReference type="PANTHER" id="PTHR33178">
    <property type="match status" value="1"/>
</dbReference>
<dbReference type="InParanoid" id="A0A162U1R8"/>
<evidence type="ECO:0000256" key="1">
    <source>
        <dbReference type="ARBA" id="ARBA00011738"/>
    </source>
</evidence>
<sequence length="98" mass="11355">MTKVVHIVIVKFKPEVTEEVKQQAIRDVIALKEVIPEIINCSAGTTYTDRSKGYEHGWVVELEKEEHLPLYAEHPSHLDFVKQYKPLFADLIALDYVY</sequence>
<reference evidence="4" key="1">
    <citation type="submission" date="2015-06" db="EMBL/GenBank/DDBJ databases">
        <title>Expansion of signal transduction pathways in fungi by whole-genome duplication.</title>
        <authorList>
            <consortium name="DOE Joint Genome Institute"/>
            <person name="Corrochano L.M."/>
            <person name="Kuo A."/>
            <person name="Marcet-Houben M."/>
            <person name="Polaino S."/>
            <person name="Salamov A."/>
            <person name="Villalobos J.M."/>
            <person name="Alvarez M.I."/>
            <person name="Avalos J."/>
            <person name="Benito E.P."/>
            <person name="Benoit I."/>
            <person name="Burger G."/>
            <person name="Camino L.P."/>
            <person name="Canovas D."/>
            <person name="Cerda-Olmedo E."/>
            <person name="Cheng J.-F."/>
            <person name="Dominguez A."/>
            <person name="Elias M."/>
            <person name="Eslava A.P."/>
            <person name="Glaser F."/>
            <person name="Grimwood J."/>
            <person name="Gutierrez G."/>
            <person name="Heitman J."/>
            <person name="Henrissat B."/>
            <person name="Iturriaga E.A."/>
            <person name="Lang B.F."/>
            <person name="Lavin J.L."/>
            <person name="Lee S."/>
            <person name="Li W."/>
            <person name="Lindquist E."/>
            <person name="Lopez-Garcia S."/>
            <person name="Luque E.M."/>
            <person name="Marcos A.T."/>
            <person name="Martin J."/>
            <person name="McCluskey K."/>
            <person name="Medina H.R."/>
            <person name="Miralles-Duran A."/>
            <person name="Miyazaki A."/>
            <person name="Munoz-Torres E."/>
            <person name="Oguiza J.A."/>
            <person name="Ohm R."/>
            <person name="Olmedo M."/>
            <person name="Orejas M."/>
            <person name="Ortiz-Castellanos L."/>
            <person name="Pisabarro A.G."/>
            <person name="Rodriguez-Romero J."/>
            <person name="Ruiz-Herrera J."/>
            <person name="Ruiz-Vazquez R."/>
            <person name="Sanz C."/>
            <person name="Schackwitz W."/>
            <person name="Schmutz J."/>
            <person name="Shahriari M."/>
            <person name="Shelest E."/>
            <person name="Silva-Franco F."/>
            <person name="Soanes D."/>
            <person name="Syed K."/>
            <person name="Tagua V.G."/>
            <person name="Talbot N.J."/>
            <person name="Thon M."/>
            <person name="De vries R.P."/>
            <person name="Wiebenga A."/>
            <person name="Yadav J.S."/>
            <person name="Braun E.L."/>
            <person name="Baker S."/>
            <person name="Garre V."/>
            <person name="Horwitz B."/>
            <person name="Torres-Martinez S."/>
            <person name="Idnurm A."/>
            <person name="Herrera-Estrella A."/>
            <person name="Gabaldon T."/>
            <person name="Grigoriev I.V."/>
        </authorList>
    </citation>
    <scope>NUCLEOTIDE SEQUENCE [LARGE SCALE GENOMIC DNA]</scope>
    <source>
        <strain evidence="4">NRRL 1555(-)</strain>
    </source>
</reference>
<evidence type="ECO:0000313" key="4">
    <source>
        <dbReference type="Proteomes" id="UP000077315"/>
    </source>
</evidence>
<dbReference type="SUPFAM" id="SSF54909">
    <property type="entry name" value="Dimeric alpha+beta barrel"/>
    <property type="match status" value="1"/>
</dbReference>
<dbReference type="PROSITE" id="PS51502">
    <property type="entry name" value="S_R_A_B_BARREL"/>
    <property type="match status" value="1"/>
</dbReference>
<accession>A0A162U1R8</accession>
<protein>
    <recommendedName>
        <fullName evidence="2">Stress-response A/B barrel domain-containing protein</fullName>
    </recommendedName>
</protein>
<evidence type="ECO:0000259" key="2">
    <source>
        <dbReference type="PROSITE" id="PS51502"/>
    </source>
</evidence>
<dbReference type="InterPro" id="IPR011008">
    <property type="entry name" value="Dimeric_a/b-barrel"/>
</dbReference>
<dbReference type="InterPro" id="IPR013097">
    <property type="entry name" value="Dabb"/>
</dbReference>
<proteinExistence type="predicted"/>
<dbReference type="SMART" id="SM00886">
    <property type="entry name" value="Dabb"/>
    <property type="match status" value="1"/>
</dbReference>
<keyword evidence="4" id="KW-1185">Reference proteome</keyword>
<dbReference type="InterPro" id="IPR044662">
    <property type="entry name" value="HS1/DABB1-like"/>
</dbReference>
<dbReference type="VEuPathDB" id="FungiDB:PHYBLDRAFT_181615"/>
<dbReference type="Proteomes" id="UP000077315">
    <property type="component" value="Unassembled WGS sequence"/>
</dbReference>
<dbReference type="AlphaFoldDB" id="A0A162U1R8"/>
<dbReference type="PANTHER" id="PTHR33178:SF10">
    <property type="entry name" value="STRESS-RESPONSE A_B BARREL DOMAIN-CONTAINING PROTEIN"/>
    <property type="match status" value="1"/>
</dbReference>
<dbReference type="Pfam" id="PF07876">
    <property type="entry name" value="Dabb"/>
    <property type="match status" value="1"/>
</dbReference>
<name>A0A162U1R8_PHYB8</name>
<dbReference type="RefSeq" id="XP_018290822.1">
    <property type="nucleotide sequence ID" value="XM_018438500.1"/>
</dbReference>